<protein>
    <submittedName>
        <fullName evidence="10">Type II secretion system F family protein</fullName>
    </submittedName>
</protein>
<keyword evidence="6 8" id="KW-0472">Membrane</keyword>
<organism evidence="10 11">
    <name type="scientific">Persicirhabdus sediminis</name>
    <dbReference type="NCBI Taxonomy" id="454144"/>
    <lineage>
        <taxon>Bacteria</taxon>
        <taxon>Pseudomonadati</taxon>
        <taxon>Verrucomicrobiota</taxon>
        <taxon>Verrucomicrobiia</taxon>
        <taxon>Verrucomicrobiales</taxon>
        <taxon>Verrucomicrobiaceae</taxon>
        <taxon>Persicirhabdus</taxon>
    </lineage>
</organism>
<evidence type="ECO:0000256" key="1">
    <source>
        <dbReference type="ARBA" id="ARBA00004651"/>
    </source>
</evidence>
<dbReference type="PANTHER" id="PTHR30012:SF0">
    <property type="entry name" value="TYPE II SECRETION SYSTEM PROTEIN F-RELATED"/>
    <property type="match status" value="1"/>
</dbReference>
<dbReference type="EMBL" id="JAENIM010000016">
    <property type="protein sequence ID" value="MBK1790111.1"/>
    <property type="molecule type" value="Genomic_DNA"/>
</dbReference>
<keyword evidence="5 8" id="KW-1133">Transmembrane helix</keyword>
<comment type="similarity">
    <text evidence="2">Belongs to the GSP F family.</text>
</comment>
<dbReference type="GO" id="GO:0005886">
    <property type="term" value="C:plasma membrane"/>
    <property type="evidence" value="ECO:0007669"/>
    <property type="project" value="UniProtKB-SubCell"/>
</dbReference>
<evidence type="ECO:0000256" key="3">
    <source>
        <dbReference type="ARBA" id="ARBA00022475"/>
    </source>
</evidence>
<evidence type="ECO:0000256" key="2">
    <source>
        <dbReference type="ARBA" id="ARBA00005745"/>
    </source>
</evidence>
<accession>A0A8J7MCQ4</accession>
<feature type="transmembrane region" description="Helical" evidence="8">
    <location>
        <begin position="159"/>
        <end position="179"/>
    </location>
</feature>
<dbReference type="InterPro" id="IPR003004">
    <property type="entry name" value="GspF/PilC"/>
</dbReference>
<feature type="compositionally biased region" description="Low complexity" evidence="7">
    <location>
        <begin position="1"/>
        <end position="16"/>
    </location>
</feature>
<keyword evidence="4 8" id="KW-0812">Transmembrane</keyword>
<feature type="domain" description="Type II secretion system protein GspF" evidence="9">
    <location>
        <begin position="261"/>
        <end position="384"/>
    </location>
</feature>
<evidence type="ECO:0000256" key="8">
    <source>
        <dbReference type="SAM" id="Phobius"/>
    </source>
</evidence>
<gene>
    <name evidence="10" type="ORF">JIN82_02955</name>
</gene>
<evidence type="ECO:0000256" key="6">
    <source>
        <dbReference type="ARBA" id="ARBA00023136"/>
    </source>
</evidence>
<feature type="domain" description="Type II secretion system protein GspF" evidence="9">
    <location>
        <begin position="65"/>
        <end position="176"/>
    </location>
</feature>
<dbReference type="PANTHER" id="PTHR30012">
    <property type="entry name" value="GENERAL SECRETION PATHWAY PROTEIN"/>
    <property type="match status" value="1"/>
</dbReference>
<keyword evidence="11" id="KW-1185">Reference proteome</keyword>
<dbReference type="RefSeq" id="WP_200310150.1">
    <property type="nucleotide sequence ID" value="NZ_JAENIM010000016.1"/>
</dbReference>
<dbReference type="Pfam" id="PF00482">
    <property type="entry name" value="T2SSF"/>
    <property type="match status" value="2"/>
</dbReference>
<dbReference type="Proteomes" id="UP000624703">
    <property type="component" value="Unassembled WGS sequence"/>
</dbReference>
<comment type="subcellular location">
    <subcellularLocation>
        <location evidence="1">Cell membrane</location>
        <topology evidence="1">Multi-pass membrane protein</topology>
    </subcellularLocation>
</comment>
<proteinExistence type="inferred from homology"/>
<evidence type="ECO:0000313" key="10">
    <source>
        <dbReference type="EMBL" id="MBK1790111.1"/>
    </source>
</evidence>
<evidence type="ECO:0000259" key="9">
    <source>
        <dbReference type="Pfam" id="PF00482"/>
    </source>
</evidence>
<comment type="caution">
    <text evidence="10">The sequence shown here is derived from an EMBL/GenBank/DDBJ whole genome shotgun (WGS) entry which is preliminary data.</text>
</comment>
<evidence type="ECO:0000313" key="11">
    <source>
        <dbReference type="Proteomes" id="UP000624703"/>
    </source>
</evidence>
<evidence type="ECO:0000256" key="4">
    <source>
        <dbReference type="ARBA" id="ARBA00022692"/>
    </source>
</evidence>
<sequence length="397" mass="43297">MSEQAQTQAAPAAASQDGGGQGRARTVARRKTTKKQGLGQKEIHLFGNGVKLFSKKEQVHLFKGLASMLKAQISTADALKFYANGHPNKVLAGALLAIAHDVNDGISIHEAFRRSKKFDEMTIGLVQAGGDSGQLYQAFADLSKRITTEMAFRKKIKKAIMIPCIVMPILMGAFIASQVKIVPQVQGMMSGMSQEPDGMIALSFTISEYTQEYWVLVVLSMIAIVVTIFLSAVVKNIILNICMARIKVIRQLIMSLRQMTFLSTMRLLYSNGISLAKSIKVSANSVKGTPFYGELNSAAEKYEKQGLSLSNAFAKFTSVDQQVVHMLAIGEKSASLDVQLELLAEMYEESADELMDTFTGFISTVVLIMAGVLVAAIFIGTFMPIFLMGPKMMNQAH</sequence>
<name>A0A8J7MCQ4_9BACT</name>
<dbReference type="InterPro" id="IPR042094">
    <property type="entry name" value="T2SS_GspF_sf"/>
</dbReference>
<keyword evidence="3" id="KW-1003">Cell membrane</keyword>
<dbReference type="AlphaFoldDB" id="A0A8J7MCQ4"/>
<feature type="transmembrane region" description="Helical" evidence="8">
    <location>
        <begin position="361"/>
        <end position="387"/>
    </location>
</feature>
<evidence type="ECO:0000256" key="7">
    <source>
        <dbReference type="SAM" id="MobiDB-lite"/>
    </source>
</evidence>
<evidence type="ECO:0000256" key="5">
    <source>
        <dbReference type="ARBA" id="ARBA00022989"/>
    </source>
</evidence>
<dbReference type="InterPro" id="IPR018076">
    <property type="entry name" value="T2SS_GspF_dom"/>
</dbReference>
<reference evidence="10" key="1">
    <citation type="submission" date="2021-01" db="EMBL/GenBank/DDBJ databases">
        <title>Modified the classification status of verrucomicrobia.</title>
        <authorList>
            <person name="Feng X."/>
        </authorList>
    </citation>
    <scope>NUCLEOTIDE SEQUENCE</scope>
    <source>
        <strain evidence="10">_KCTC 22039</strain>
    </source>
</reference>
<feature type="transmembrane region" description="Helical" evidence="8">
    <location>
        <begin position="213"/>
        <end position="238"/>
    </location>
</feature>
<feature type="region of interest" description="Disordered" evidence="7">
    <location>
        <begin position="1"/>
        <end position="36"/>
    </location>
</feature>
<dbReference type="Gene3D" id="1.20.81.30">
    <property type="entry name" value="Type II secretion system (T2SS), domain F"/>
    <property type="match status" value="2"/>
</dbReference>